<accession>A0A917BE24</accession>
<reference evidence="2 3" key="1">
    <citation type="journal article" date="2014" name="Int. J. Syst. Evol. Microbiol.">
        <title>Complete genome sequence of Corynebacterium casei LMG S-19264T (=DSM 44701T), isolated from a smear-ripened cheese.</title>
        <authorList>
            <consortium name="US DOE Joint Genome Institute (JGI-PGF)"/>
            <person name="Walter F."/>
            <person name="Albersmeier A."/>
            <person name="Kalinowski J."/>
            <person name="Ruckert C."/>
        </authorList>
    </citation>
    <scope>NUCLEOTIDE SEQUENCE [LARGE SCALE GENOMIC DNA]</scope>
    <source>
        <strain evidence="2 3">CGMCC 1.12976</strain>
    </source>
</reference>
<name>A0A917BE24_9MICO</name>
<keyword evidence="3" id="KW-1185">Reference proteome</keyword>
<protein>
    <submittedName>
        <fullName evidence="2">Uncharacterized protein</fullName>
    </submittedName>
</protein>
<evidence type="ECO:0000313" key="2">
    <source>
        <dbReference type="EMBL" id="GGF38469.1"/>
    </source>
</evidence>
<dbReference type="AlphaFoldDB" id="A0A917BE24"/>
<dbReference type="Proteomes" id="UP000598775">
    <property type="component" value="Unassembled WGS sequence"/>
</dbReference>
<evidence type="ECO:0000313" key="3">
    <source>
        <dbReference type="Proteomes" id="UP000598775"/>
    </source>
</evidence>
<organism evidence="2 3">
    <name type="scientific">Subtercola lobariae</name>
    <dbReference type="NCBI Taxonomy" id="1588641"/>
    <lineage>
        <taxon>Bacteria</taxon>
        <taxon>Bacillati</taxon>
        <taxon>Actinomycetota</taxon>
        <taxon>Actinomycetes</taxon>
        <taxon>Micrococcales</taxon>
        <taxon>Microbacteriaceae</taxon>
        <taxon>Subtercola</taxon>
    </lineage>
</organism>
<sequence length="89" mass="9500">MVGENTPAVFGGVRQQRRRGDGQRLAYTVRGEGGEEGIHRVFVFGYAAPGHTTILPHSAVKVARAAGDWLCILSPGGASTRPGTRRLRS</sequence>
<gene>
    <name evidence="2" type="ORF">GCM10011399_34200</name>
</gene>
<proteinExistence type="predicted"/>
<evidence type="ECO:0000256" key="1">
    <source>
        <dbReference type="SAM" id="MobiDB-lite"/>
    </source>
</evidence>
<dbReference type="EMBL" id="BMGP01000007">
    <property type="protein sequence ID" value="GGF38469.1"/>
    <property type="molecule type" value="Genomic_DNA"/>
</dbReference>
<comment type="caution">
    <text evidence="2">The sequence shown here is derived from an EMBL/GenBank/DDBJ whole genome shotgun (WGS) entry which is preliminary data.</text>
</comment>
<feature type="region of interest" description="Disordered" evidence="1">
    <location>
        <begin position="1"/>
        <end position="21"/>
    </location>
</feature>